<gene>
    <name evidence="1" type="ORF">J437_LFUL001833</name>
</gene>
<evidence type="ECO:0000313" key="1">
    <source>
        <dbReference type="EMBL" id="KAG8222291.1"/>
    </source>
</evidence>
<keyword evidence="2" id="KW-1185">Reference proteome</keyword>
<dbReference type="EMBL" id="KZ308129">
    <property type="protein sequence ID" value="KAG8222291.1"/>
    <property type="molecule type" value="Genomic_DNA"/>
</dbReference>
<dbReference type="Proteomes" id="UP000792457">
    <property type="component" value="Unassembled WGS sequence"/>
</dbReference>
<comment type="caution">
    <text evidence="1">The sequence shown here is derived from an EMBL/GenBank/DDBJ whole genome shotgun (WGS) entry which is preliminary data.</text>
</comment>
<dbReference type="OrthoDB" id="10266825at2759"/>
<dbReference type="AlphaFoldDB" id="A0A8K0NUD7"/>
<name>A0A8K0NUD7_LADFU</name>
<reference evidence="1" key="2">
    <citation type="submission" date="2017-10" db="EMBL/GenBank/DDBJ databases">
        <title>Ladona fulva Genome sequencing and assembly.</title>
        <authorList>
            <person name="Murali S."/>
            <person name="Richards S."/>
            <person name="Bandaranaike D."/>
            <person name="Bellair M."/>
            <person name="Blankenburg K."/>
            <person name="Chao H."/>
            <person name="Dinh H."/>
            <person name="Doddapaneni H."/>
            <person name="Dugan-Rocha S."/>
            <person name="Elkadiri S."/>
            <person name="Gnanaolivu R."/>
            <person name="Hernandez B."/>
            <person name="Skinner E."/>
            <person name="Javaid M."/>
            <person name="Lee S."/>
            <person name="Li M."/>
            <person name="Ming W."/>
            <person name="Munidasa M."/>
            <person name="Muniz J."/>
            <person name="Nguyen L."/>
            <person name="Hughes D."/>
            <person name="Osuji N."/>
            <person name="Pu L.-L."/>
            <person name="Puazo M."/>
            <person name="Qu C."/>
            <person name="Quiroz J."/>
            <person name="Raj R."/>
            <person name="Weissenberger G."/>
            <person name="Xin Y."/>
            <person name="Zou X."/>
            <person name="Han Y."/>
            <person name="Worley K."/>
            <person name="Muzny D."/>
            <person name="Gibbs R."/>
        </authorList>
    </citation>
    <scope>NUCLEOTIDE SEQUENCE</scope>
    <source>
        <strain evidence="1">Sampled in the wild</strain>
    </source>
</reference>
<evidence type="ECO:0000313" key="2">
    <source>
        <dbReference type="Proteomes" id="UP000792457"/>
    </source>
</evidence>
<organism evidence="1 2">
    <name type="scientific">Ladona fulva</name>
    <name type="common">Scarce chaser dragonfly</name>
    <name type="synonym">Libellula fulva</name>
    <dbReference type="NCBI Taxonomy" id="123851"/>
    <lineage>
        <taxon>Eukaryota</taxon>
        <taxon>Metazoa</taxon>
        <taxon>Ecdysozoa</taxon>
        <taxon>Arthropoda</taxon>
        <taxon>Hexapoda</taxon>
        <taxon>Insecta</taxon>
        <taxon>Pterygota</taxon>
        <taxon>Palaeoptera</taxon>
        <taxon>Odonata</taxon>
        <taxon>Epiprocta</taxon>
        <taxon>Anisoptera</taxon>
        <taxon>Libelluloidea</taxon>
        <taxon>Libellulidae</taxon>
        <taxon>Ladona</taxon>
    </lineage>
</organism>
<proteinExistence type="predicted"/>
<reference evidence="1" key="1">
    <citation type="submission" date="2013-04" db="EMBL/GenBank/DDBJ databases">
        <authorList>
            <person name="Qu J."/>
            <person name="Murali S.C."/>
            <person name="Bandaranaike D."/>
            <person name="Bellair M."/>
            <person name="Blankenburg K."/>
            <person name="Chao H."/>
            <person name="Dinh H."/>
            <person name="Doddapaneni H."/>
            <person name="Downs B."/>
            <person name="Dugan-Rocha S."/>
            <person name="Elkadiri S."/>
            <person name="Gnanaolivu R.D."/>
            <person name="Hernandez B."/>
            <person name="Javaid M."/>
            <person name="Jayaseelan J.C."/>
            <person name="Lee S."/>
            <person name="Li M."/>
            <person name="Ming W."/>
            <person name="Munidasa M."/>
            <person name="Muniz J."/>
            <person name="Nguyen L."/>
            <person name="Ongeri F."/>
            <person name="Osuji N."/>
            <person name="Pu L.-L."/>
            <person name="Puazo M."/>
            <person name="Qu C."/>
            <person name="Quiroz J."/>
            <person name="Raj R."/>
            <person name="Weissenberger G."/>
            <person name="Xin Y."/>
            <person name="Zou X."/>
            <person name="Han Y."/>
            <person name="Richards S."/>
            <person name="Worley K."/>
            <person name="Muzny D."/>
            <person name="Gibbs R."/>
        </authorList>
    </citation>
    <scope>NUCLEOTIDE SEQUENCE</scope>
    <source>
        <strain evidence="1">Sampled in the wild</strain>
    </source>
</reference>
<sequence>MEDMNTAATSFPFASPSPTCCGRQETFFGPIFPGNPCGMQARCLEALAMDNGWARFVVLLLGDPHLLEGGERSQDGTSNPYRVLPLGWSDDLDLHGGWSQGSNFLLHTVGDSRVVSWIPQDSIPKKEGWNMASGHRNRSLPMCSSIGCKCTVQSTFAMEDKRLADAVIIDLQRVVNDSLSAIYLCHLLPVGLRVERCLRQQNRVFLRSHSKFIVEGVVPDLLHIIPVGNDSMLNWEAFHGLARLVGASVTHAKNWETIGRGESSSELTNLTCLIARAAHDGREDGPWGVVAGETSFAHSGSIVHDKCCNILVTHVDLVGFLVALRRRKLRER</sequence>
<accession>A0A8K0NUD7</accession>
<protein>
    <submittedName>
        <fullName evidence="1">Uncharacterized protein</fullName>
    </submittedName>
</protein>